<dbReference type="PANTHER" id="PTHR33744:SF1">
    <property type="entry name" value="DNA-BINDING TRANSCRIPTIONAL ACTIVATOR ADER"/>
    <property type="match status" value="1"/>
</dbReference>
<protein>
    <submittedName>
        <fullName evidence="3">PucR family transcriptional regulator</fullName>
    </submittedName>
</protein>
<evidence type="ECO:0000313" key="3">
    <source>
        <dbReference type="EMBL" id="UPT23420.1"/>
    </source>
</evidence>
<reference evidence="3 4" key="1">
    <citation type="submission" date="2020-04" db="EMBL/GenBank/DDBJ databases">
        <title>Thermobifida alba genome sequencing and assembly.</title>
        <authorList>
            <person name="Luzics S."/>
            <person name="Horvath B."/>
            <person name="Nagy I."/>
            <person name="Toth A."/>
            <person name="Nagy I."/>
            <person name="Kukolya J."/>
        </authorList>
    </citation>
    <scope>NUCLEOTIDE SEQUENCE [LARGE SCALE GENOMIC DNA]</scope>
    <source>
        <strain evidence="3 4">DSM 43795</strain>
    </source>
</reference>
<dbReference type="Pfam" id="PF07905">
    <property type="entry name" value="PucR"/>
    <property type="match status" value="1"/>
</dbReference>
<evidence type="ECO:0000313" key="4">
    <source>
        <dbReference type="Proteomes" id="UP000832041"/>
    </source>
</evidence>
<evidence type="ECO:0000259" key="2">
    <source>
        <dbReference type="Pfam" id="PF13556"/>
    </source>
</evidence>
<feature type="domain" description="PucR C-terminal helix-turn-helix" evidence="2">
    <location>
        <begin position="453"/>
        <end position="510"/>
    </location>
</feature>
<dbReference type="PANTHER" id="PTHR33744">
    <property type="entry name" value="CARBOHYDRATE DIACID REGULATOR"/>
    <property type="match status" value="1"/>
</dbReference>
<dbReference type="InterPro" id="IPR051448">
    <property type="entry name" value="CdaR-like_regulators"/>
</dbReference>
<dbReference type="InterPro" id="IPR012914">
    <property type="entry name" value="PucR_dom"/>
</dbReference>
<dbReference type="EMBL" id="CP051627">
    <property type="protein sequence ID" value="UPT23420.1"/>
    <property type="molecule type" value="Genomic_DNA"/>
</dbReference>
<sequence length="521" mass="55789">MHRAQFAGSAPLTVRALTARPDLEVRVRAGRAGLDRPVRWAHVTELADPVRWLRGGELVLTVGLNVGTTEEEQRAYVARLDAAGCAGVGMAVDTWLDEVPPAMLEEAERLGLPLLSVEGSTPFIAIVEAVADHYAAEQLRLQGRMLTAQDAMVRAALRTGPPGVLAELSEVAEGEALLLDQNGLTSHAVPGGERPWHGVVRSAVVLDGERRRGMAVLADGEATVLLQSLRAGGSSLGWLALRCSSPAATHTRMLANHAASLLTMQLLRARDARRLRHRARSPLLSLLATDGAAAAAAARMLPLPTPPLEVVYLATERPDTLVDQAVDALVEVLGGGPALDRVALCALDDGVLVVLPGGRNRPRLGELLFTELSSRVDGPRSAGACGARGALEVAEAAQRARRTAAAGPGYRHVADTEAWSLLRDSLPEETSREFRRAVLGALREHDARNGTELLDTLRHYLDHNAGVEATARALGVHRNTLRARLRTAERVMGRSLDVPRHRLELWAALALEQDGAPGHRR</sequence>
<gene>
    <name evidence="3" type="ORF">FOF52_08590</name>
</gene>
<name>A0ABY4LAE5_THEAE</name>
<proteinExistence type="predicted"/>
<organism evidence="3 4">
    <name type="scientific">Thermobifida alba</name>
    <name type="common">Thermomonospora alba</name>
    <dbReference type="NCBI Taxonomy" id="53522"/>
    <lineage>
        <taxon>Bacteria</taxon>
        <taxon>Bacillati</taxon>
        <taxon>Actinomycetota</taxon>
        <taxon>Actinomycetes</taxon>
        <taxon>Streptosporangiales</taxon>
        <taxon>Nocardiopsidaceae</taxon>
        <taxon>Thermobifida</taxon>
    </lineage>
</organism>
<dbReference type="InterPro" id="IPR042070">
    <property type="entry name" value="PucR_C-HTH_sf"/>
</dbReference>
<dbReference type="Gene3D" id="1.10.10.2840">
    <property type="entry name" value="PucR C-terminal helix-turn-helix domain"/>
    <property type="match status" value="1"/>
</dbReference>
<keyword evidence="4" id="KW-1185">Reference proteome</keyword>
<evidence type="ECO:0000259" key="1">
    <source>
        <dbReference type="Pfam" id="PF07905"/>
    </source>
</evidence>
<dbReference type="InterPro" id="IPR025736">
    <property type="entry name" value="PucR_C-HTH_dom"/>
</dbReference>
<dbReference type="Proteomes" id="UP000832041">
    <property type="component" value="Chromosome"/>
</dbReference>
<feature type="domain" description="Purine catabolism PurC-like" evidence="1">
    <location>
        <begin position="18"/>
        <end position="132"/>
    </location>
</feature>
<accession>A0ABY4LAE5</accession>
<dbReference type="Pfam" id="PF13556">
    <property type="entry name" value="HTH_30"/>
    <property type="match status" value="1"/>
</dbReference>